<keyword evidence="1" id="KW-0812">Transmembrane</keyword>
<dbReference type="AlphaFoldDB" id="A0A6A6H1Y0"/>
<feature type="transmembrane region" description="Helical" evidence="1">
    <location>
        <begin position="206"/>
        <end position="226"/>
    </location>
</feature>
<evidence type="ECO:0008006" key="4">
    <source>
        <dbReference type="Google" id="ProtNLM"/>
    </source>
</evidence>
<accession>A0A6A6H1Y0</accession>
<gene>
    <name evidence="2" type="ORF">EV356DRAFT_506168</name>
</gene>
<dbReference type="SUPFAM" id="SSF48097">
    <property type="entry name" value="Regulator of G-protein signaling, RGS"/>
    <property type="match status" value="1"/>
</dbReference>
<reference evidence="2" key="1">
    <citation type="journal article" date="2020" name="Stud. Mycol.">
        <title>101 Dothideomycetes genomes: a test case for predicting lifestyles and emergence of pathogens.</title>
        <authorList>
            <person name="Haridas S."/>
            <person name="Albert R."/>
            <person name="Binder M."/>
            <person name="Bloem J."/>
            <person name="Labutti K."/>
            <person name="Salamov A."/>
            <person name="Andreopoulos B."/>
            <person name="Baker S."/>
            <person name="Barry K."/>
            <person name="Bills G."/>
            <person name="Bluhm B."/>
            <person name="Cannon C."/>
            <person name="Castanera R."/>
            <person name="Culley D."/>
            <person name="Daum C."/>
            <person name="Ezra D."/>
            <person name="Gonzalez J."/>
            <person name="Henrissat B."/>
            <person name="Kuo A."/>
            <person name="Liang C."/>
            <person name="Lipzen A."/>
            <person name="Lutzoni F."/>
            <person name="Magnuson J."/>
            <person name="Mondo S."/>
            <person name="Nolan M."/>
            <person name="Ohm R."/>
            <person name="Pangilinan J."/>
            <person name="Park H.-J."/>
            <person name="Ramirez L."/>
            <person name="Alfaro M."/>
            <person name="Sun H."/>
            <person name="Tritt A."/>
            <person name="Yoshinaga Y."/>
            <person name="Zwiers L.-H."/>
            <person name="Turgeon B."/>
            <person name="Goodwin S."/>
            <person name="Spatafora J."/>
            <person name="Crous P."/>
            <person name="Grigoriev I."/>
        </authorList>
    </citation>
    <scope>NUCLEOTIDE SEQUENCE</scope>
    <source>
        <strain evidence="2">Tuck. ex Michener</strain>
    </source>
</reference>
<keyword evidence="3" id="KW-1185">Reference proteome</keyword>
<dbReference type="InterPro" id="IPR044926">
    <property type="entry name" value="RGS_subdomain_2"/>
</dbReference>
<evidence type="ECO:0000256" key="1">
    <source>
        <dbReference type="SAM" id="Phobius"/>
    </source>
</evidence>
<evidence type="ECO:0000313" key="2">
    <source>
        <dbReference type="EMBL" id="KAF2231982.1"/>
    </source>
</evidence>
<feature type="transmembrane region" description="Helical" evidence="1">
    <location>
        <begin position="57"/>
        <end position="78"/>
    </location>
</feature>
<dbReference type="InterPro" id="IPR036305">
    <property type="entry name" value="RGS_sf"/>
</dbReference>
<protein>
    <recommendedName>
        <fullName evidence="4">RGS domain-containing protein</fullName>
    </recommendedName>
</protein>
<keyword evidence="1" id="KW-1133">Transmembrane helix</keyword>
<keyword evidence="1" id="KW-0472">Membrane</keyword>
<feature type="transmembrane region" description="Helical" evidence="1">
    <location>
        <begin position="154"/>
        <end position="175"/>
    </location>
</feature>
<feature type="transmembrane region" description="Helical" evidence="1">
    <location>
        <begin position="238"/>
        <end position="255"/>
    </location>
</feature>
<name>A0A6A6H1Y0_VIRVR</name>
<evidence type="ECO:0000313" key="3">
    <source>
        <dbReference type="Proteomes" id="UP000800092"/>
    </source>
</evidence>
<proteinExistence type="predicted"/>
<sequence length="533" mass="61072">MVSSLTPRVLNWTSKPNFDGLGIFYIVFLSLYTLLIVAGLLAIFLKRQTVAIRIRGWKLTSLCIAFNHIYAAVVLCIYPENGAFKCGGEFWVMGIIFPLGMALFQAANMRLHAYSTRQRFLVHGNPGAIMNVDWSFKRRQLTVRWKKLDALQRTYLAIFLAFIIQVVVTTILYFGSYKFHASYGFFSRHVAPWPCRRGLEWIPTAFWQAIWTFFAGPFVLFMTRNIHDTHYWALQTRLAIAMSLIGTPMWLIFVYSDSTAVANVNKYLAPGFWFIPGLMTFQFTSIILPLWDAHTEGLLYKRFSLDNQSTGSIIEDQTEKQRSMGALEEALEKNVEPLLLWAARREFTAENIVFLKAVRDFKRKWRAVANTGVNHDDIRLELFEDAAYIYFACVDHNTAAFNINVESKIYDRLKSIFGGVRVSDRALDSPTSEHSDVCPFDDLKPFATDMSNKLAVVDTYALPTTEIESTMAGGRIQIPQDFNIHVFDEAFRSIKYLVFTNTWQRYLNHSETSSMTSAHADAEPGYVTYQPNK</sequence>
<feature type="transmembrane region" description="Helical" evidence="1">
    <location>
        <begin position="90"/>
        <end position="109"/>
    </location>
</feature>
<dbReference type="Gene3D" id="1.10.167.10">
    <property type="entry name" value="Regulator of G-protein Signalling 4, domain 2"/>
    <property type="match status" value="1"/>
</dbReference>
<dbReference type="EMBL" id="ML991820">
    <property type="protein sequence ID" value="KAF2231982.1"/>
    <property type="molecule type" value="Genomic_DNA"/>
</dbReference>
<dbReference type="Proteomes" id="UP000800092">
    <property type="component" value="Unassembled WGS sequence"/>
</dbReference>
<dbReference type="OrthoDB" id="5313079at2759"/>
<organism evidence="2 3">
    <name type="scientific">Viridothelium virens</name>
    <name type="common">Speckled blister lichen</name>
    <name type="synonym">Trypethelium virens</name>
    <dbReference type="NCBI Taxonomy" id="1048519"/>
    <lineage>
        <taxon>Eukaryota</taxon>
        <taxon>Fungi</taxon>
        <taxon>Dikarya</taxon>
        <taxon>Ascomycota</taxon>
        <taxon>Pezizomycotina</taxon>
        <taxon>Dothideomycetes</taxon>
        <taxon>Dothideomycetes incertae sedis</taxon>
        <taxon>Trypetheliales</taxon>
        <taxon>Trypetheliaceae</taxon>
        <taxon>Viridothelium</taxon>
    </lineage>
</organism>
<feature type="transmembrane region" description="Helical" evidence="1">
    <location>
        <begin position="20"/>
        <end position="45"/>
    </location>
</feature>
<feature type="transmembrane region" description="Helical" evidence="1">
    <location>
        <begin position="267"/>
        <end position="291"/>
    </location>
</feature>